<dbReference type="Pfam" id="PF00430">
    <property type="entry name" value="ATP-synt_B"/>
    <property type="match status" value="1"/>
</dbReference>
<evidence type="ECO:0000256" key="3">
    <source>
        <dbReference type="ARBA" id="ARBA00022475"/>
    </source>
</evidence>
<evidence type="ECO:0000256" key="10">
    <source>
        <dbReference type="ARBA" id="ARBA00023310"/>
    </source>
</evidence>
<dbReference type="GO" id="GO:0046933">
    <property type="term" value="F:proton-transporting ATP synthase activity, rotational mechanism"/>
    <property type="evidence" value="ECO:0007669"/>
    <property type="project" value="UniProtKB-UniRule"/>
</dbReference>
<feature type="coiled-coil region" evidence="17">
    <location>
        <begin position="44"/>
        <end position="126"/>
    </location>
</feature>
<sequence length="168" mass="19190">MSLLLPDSGLLFWMLLSFGVVFVVLAKYGFPVITNMVEGRRTYIDQSLEVAKEANAQLQRLKAESEALVAAANKEQGRILREAMHERDKIIVEARKQAEVAAQKELDDVKKQIQQEKEEAIRDIRRQVAVLSVDIAEKVIRKNLDEEHEQMEMIDRMLDEVLAASRSN</sequence>
<keyword evidence="3 15" id="KW-1003">Cell membrane</keyword>
<dbReference type="NCBIfam" id="TIGR01144">
    <property type="entry name" value="ATP_synt_b"/>
    <property type="match status" value="1"/>
</dbReference>
<evidence type="ECO:0000256" key="6">
    <source>
        <dbReference type="ARBA" id="ARBA00022781"/>
    </source>
</evidence>
<dbReference type="GO" id="GO:0012505">
    <property type="term" value="C:endomembrane system"/>
    <property type="evidence" value="ECO:0007669"/>
    <property type="project" value="UniProtKB-SubCell"/>
</dbReference>
<reference evidence="18 19" key="1">
    <citation type="journal article" date="2015" name="Science">
        <title>Genetic determinants of in vivo fitness and diet responsiveness in multiple human gut Bacteroides.</title>
        <authorList>
            <person name="Wu M."/>
            <person name="McNulty N.P."/>
            <person name="Rodionov D.A."/>
            <person name="Khoroshkin M.S."/>
            <person name="Griffin N.W."/>
            <person name="Cheng J."/>
            <person name="Latreille P."/>
            <person name="Kerstetter R.A."/>
            <person name="Terrapon N."/>
            <person name="Henrissat B."/>
            <person name="Osterman A.L."/>
            <person name="Gordon J.I."/>
        </authorList>
    </citation>
    <scope>NUCLEOTIDE SEQUENCE [LARGE SCALE GENOMIC DNA]</scope>
    <source>
        <strain evidence="18 19">WH2</strain>
    </source>
</reference>
<dbReference type="CDD" id="cd06503">
    <property type="entry name" value="ATP-synt_Fo_b"/>
    <property type="match status" value="1"/>
</dbReference>
<evidence type="ECO:0000256" key="9">
    <source>
        <dbReference type="ARBA" id="ARBA00023136"/>
    </source>
</evidence>
<evidence type="ECO:0000256" key="11">
    <source>
        <dbReference type="ARBA" id="ARBA00025198"/>
    </source>
</evidence>
<dbReference type="RefSeq" id="WP_029427942.1">
    <property type="nucleotide sequence ID" value="NZ_CAXKYC010000021.1"/>
</dbReference>
<keyword evidence="8 15" id="KW-0406">Ion transport</keyword>
<dbReference type="KEGG" id="bcel:BcellWH2_00082"/>
<keyword evidence="7 15" id="KW-1133">Transmembrane helix</keyword>
<dbReference type="InterPro" id="IPR002146">
    <property type="entry name" value="ATP_synth_b/b'su_bac/chlpt"/>
</dbReference>
<dbReference type="GO" id="GO:0045259">
    <property type="term" value="C:proton-transporting ATP synthase complex"/>
    <property type="evidence" value="ECO:0007669"/>
    <property type="project" value="UniProtKB-KW"/>
</dbReference>
<comment type="function">
    <text evidence="11 15">F(1)F(0) ATP synthase produces ATP from ADP in the presence of a proton or sodium gradient. F-type ATPases consist of two structural domains, F(1) containing the extramembraneous catalytic core and F(0) containing the membrane proton channel, linked together by a central stalk and a peripheral stalk. During catalysis, ATP synthesis in the catalytic domain of F(1) is coupled via a rotary mechanism of the central stalk subunits to proton translocation.</text>
</comment>
<dbReference type="Proteomes" id="UP000061809">
    <property type="component" value="Chromosome"/>
</dbReference>
<evidence type="ECO:0000313" key="18">
    <source>
        <dbReference type="EMBL" id="ALJ57358.1"/>
    </source>
</evidence>
<comment type="subunit">
    <text evidence="13">F-type ATPases have 2 components, F(1) - the catalytic core - and F(0) - the membrane proton channel. F(1) has five subunits: alpha(3), beta(3), gamma(1), delta(1), epsilon(1). F(0) has four main subunits: a(1), b(2) and c(10-14). The alpha and beta chains form an alternating ring which encloses part of the gamma chain. F(1) is attached to F(0) by a central stalk formed by the gamma and epsilon chains, while a peripheral stalk is formed by the delta and b chains.</text>
</comment>
<dbReference type="PATRIC" id="fig|246787.4.peg.87"/>
<evidence type="ECO:0000256" key="8">
    <source>
        <dbReference type="ARBA" id="ARBA00023065"/>
    </source>
</evidence>
<protein>
    <recommendedName>
        <fullName evidence="15">ATP synthase subunit b</fullName>
    </recommendedName>
    <alternativeName>
        <fullName evidence="15">ATP synthase F(0) sector subunit b</fullName>
    </alternativeName>
    <alternativeName>
        <fullName evidence="15">ATPase subunit I</fullName>
    </alternativeName>
    <alternativeName>
        <fullName evidence="15">F-type ATPase subunit b</fullName>
        <shortName evidence="15">F-ATPase subunit b</shortName>
    </alternativeName>
</protein>
<evidence type="ECO:0000256" key="14">
    <source>
        <dbReference type="ARBA" id="ARBA00037847"/>
    </source>
</evidence>
<dbReference type="GO" id="GO:0005886">
    <property type="term" value="C:plasma membrane"/>
    <property type="evidence" value="ECO:0007669"/>
    <property type="project" value="UniProtKB-SubCell"/>
</dbReference>
<dbReference type="HAMAP" id="MF_01398">
    <property type="entry name" value="ATP_synth_b_bprime"/>
    <property type="match status" value="1"/>
</dbReference>
<evidence type="ECO:0000256" key="15">
    <source>
        <dbReference type="HAMAP-Rule" id="MF_01398"/>
    </source>
</evidence>
<evidence type="ECO:0000256" key="7">
    <source>
        <dbReference type="ARBA" id="ARBA00022989"/>
    </source>
</evidence>
<accession>A0A0P0G0U0</accession>
<keyword evidence="10 15" id="KW-0066">ATP synthesis</keyword>
<evidence type="ECO:0000256" key="16">
    <source>
        <dbReference type="RuleBase" id="RU003848"/>
    </source>
</evidence>
<keyword evidence="17" id="KW-0175">Coiled coil</keyword>
<evidence type="ECO:0000256" key="1">
    <source>
        <dbReference type="ARBA" id="ARBA00005513"/>
    </source>
</evidence>
<comment type="subunit">
    <text evidence="15">F-type ATPases have 2 components, F(1) - the catalytic core - and F(0) - the membrane proton channel. F(1) has five subunits: alpha(3), beta(3), gamma(1), delta(1), epsilon(1). F(0) has three main subunits: a(1), b(2) and c(10-14). The alpha and beta chains form an alternating ring which encloses part of the gamma chain. F(1) is attached to F(0) by a central stalk formed by the gamma and epsilon chains, while a peripheral stalk is formed by the delta and b chains.</text>
</comment>
<evidence type="ECO:0000313" key="19">
    <source>
        <dbReference type="Proteomes" id="UP000061809"/>
    </source>
</evidence>
<name>A0A0P0G0U0_9BACE</name>
<dbReference type="InterPro" id="IPR005864">
    <property type="entry name" value="ATP_synth_F0_bsu_bac"/>
</dbReference>
<evidence type="ECO:0000256" key="2">
    <source>
        <dbReference type="ARBA" id="ARBA00022448"/>
    </source>
</evidence>
<dbReference type="InterPro" id="IPR050059">
    <property type="entry name" value="ATP_synthase_B_chain"/>
</dbReference>
<comment type="function">
    <text evidence="12">Component of the F(0) channel, it forms part of the peripheral stalk, linking F(1) to F(0). The b'-subunit is a diverged and duplicated form of b found in plants and photosynthetic bacteria.</text>
</comment>
<keyword evidence="2 15" id="KW-0813">Transport</keyword>
<dbReference type="GO" id="GO:0046961">
    <property type="term" value="F:proton-transporting ATPase activity, rotational mechanism"/>
    <property type="evidence" value="ECO:0007669"/>
    <property type="project" value="TreeGrafter"/>
</dbReference>
<dbReference type="PANTHER" id="PTHR33445:SF1">
    <property type="entry name" value="ATP SYNTHASE SUBUNIT B"/>
    <property type="match status" value="1"/>
</dbReference>
<feature type="transmembrane region" description="Helical" evidence="15">
    <location>
        <begin position="12"/>
        <end position="30"/>
    </location>
</feature>
<evidence type="ECO:0000256" key="13">
    <source>
        <dbReference type="ARBA" id="ARBA00026054"/>
    </source>
</evidence>
<comment type="similarity">
    <text evidence="1 15 16">Belongs to the ATPase B chain family.</text>
</comment>
<evidence type="ECO:0000256" key="5">
    <source>
        <dbReference type="ARBA" id="ARBA00022692"/>
    </source>
</evidence>
<evidence type="ECO:0000256" key="17">
    <source>
        <dbReference type="SAM" id="Coils"/>
    </source>
</evidence>
<keyword evidence="5 15" id="KW-0812">Transmembrane</keyword>
<dbReference type="AlphaFoldDB" id="A0A0P0G0U0"/>
<proteinExistence type="inferred from homology"/>
<dbReference type="EMBL" id="CP012801">
    <property type="protein sequence ID" value="ALJ57358.1"/>
    <property type="molecule type" value="Genomic_DNA"/>
</dbReference>
<keyword evidence="9 15" id="KW-0472">Membrane</keyword>
<keyword evidence="4 15" id="KW-0138">CF(0)</keyword>
<evidence type="ECO:0000256" key="12">
    <source>
        <dbReference type="ARBA" id="ARBA00025614"/>
    </source>
</evidence>
<organism evidence="18 19">
    <name type="scientific">Bacteroides cellulosilyticus</name>
    <dbReference type="NCBI Taxonomy" id="246787"/>
    <lineage>
        <taxon>Bacteria</taxon>
        <taxon>Pseudomonadati</taxon>
        <taxon>Bacteroidota</taxon>
        <taxon>Bacteroidia</taxon>
        <taxon>Bacteroidales</taxon>
        <taxon>Bacteroidaceae</taxon>
        <taxon>Bacteroides</taxon>
    </lineage>
</organism>
<gene>
    <name evidence="15 18" type="primary">atpF</name>
    <name evidence="18" type="ORF">BcellWH2_00082</name>
</gene>
<dbReference type="PANTHER" id="PTHR33445">
    <property type="entry name" value="ATP SYNTHASE SUBUNIT B', CHLOROPLASTIC"/>
    <property type="match status" value="1"/>
</dbReference>
<keyword evidence="6 15" id="KW-0375">Hydrogen ion transport</keyword>
<evidence type="ECO:0000256" key="4">
    <source>
        <dbReference type="ARBA" id="ARBA00022547"/>
    </source>
</evidence>
<comment type="subcellular location">
    <subcellularLocation>
        <location evidence="15">Cell membrane</location>
        <topology evidence="15">Single-pass membrane protein</topology>
    </subcellularLocation>
    <subcellularLocation>
        <location evidence="14">Endomembrane system</location>
        <topology evidence="14">Single-pass membrane protein</topology>
    </subcellularLocation>
</comment>